<evidence type="ECO:0000313" key="2">
    <source>
        <dbReference type="Proteomes" id="UP000185944"/>
    </source>
</evidence>
<dbReference type="OrthoDB" id="3180714at2759"/>
<reference evidence="1 2" key="1">
    <citation type="submission" date="2016-02" db="EMBL/GenBank/DDBJ databases">
        <title>Discovery of a natural microsporidian pathogen with a broad tissue tropism in Caenorhabditis elegans.</title>
        <authorList>
            <person name="Luallen R.J."/>
            <person name="Reinke A.W."/>
            <person name="Tong L."/>
            <person name="Botts M.R."/>
            <person name="Felix M.-A."/>
            <person name="Troemel E.R."/>
        </authorList>
    </citation>
    <scope>NUCLEOTIDE SEQUENCE [LARGE SCALE GENOMIC DNA]</scope>
    <source>
        <strain evidence="1 2">JUm2807</strain>
    </source>
</reference>
<dbReference type="VEuPathDB" id="MicrosporidiaDB:NEDG_01493"/>
<dbReference type="GO" id="GO:0006139">
    <property type="term" value="P:nucleobase-containing compound metabolic process"/>
    <property type="evidence" value="ECO:0007669"/>
    <property type="project" value="UniProtKB-ARBA"/>
</dbReference>
<proteinExistence type="predicted"/>
<dbReference type="Proteomes" id="UP000185944">
    <property type="component" value="Unassembled WGS sequence"/>
</dbReference>
<dbReference type="InterPro" id="IPR016193">
    <property type="entry name" value="Cytidine_deaminase-like"/>
</dbReference>
<gene>
    <name evidence="1" type="ORF">NEDG_01493</name>
</gene>
<protein>
    <recommendedName>
        <fullName evidence="3">CMP/dCMP-type deaminase domain-containing protein</fullName>
    </recommendedName>
</protein>
<dbReference type="AlphaFoldDB" id="A0A177EE06"/>
<organism evidence="1 2">
    <name type="scientific">Nematocida displodere</name>
    <dbReference type="NCBI Taxonomy" id="1805483"/>
    <lineage>
        <taxon>Eukaryota</taxon>
        <taxon>Fungi</taxon>
        <taxon>Fungi incertae sedis</taxon>
        <taxon>Microsporidia</taxon>
        <taxon>Nematocida</taxon>
    </lineage>
</organism>
<evidence type="ECO:0008006" key="3">
    <source>
        <dbReference type="Google" id="ProtNLM"/>
    </source>
</evidence>
<dbReference type="Gene3D" id="3.40.140.10">
    <property type="entry name" value="Cytidine Deaminase, domain 2"/>
    <property type="match status" value="1"/>
</dbReference>
<dbReference type="EMBL" id="LTDL01000038">
    <property type="protein sequence ID" value="OAG29946.1"/>
    <property type="molecule type" value="Genomic_DNA"/>
</dbReference>
<dbReference type="RefSeq" id="XP_067544498.1">
    <property type="nucleotide sequence ID" value="XM_067688911.1"/>
</dbReference>
<dbReference type="GO" id="GO:0003824">
    <property type="term" value="F:catalytic activity"/>
    <property type="evidence" value="ECO:0007669"/>
    <property type="project" value="InterPro"/>
</dbReference>
<dbReference type="SUPFAM" id="SSF53927">
    <property type="entry name" value="Cytidine deaminase-like"/>
    <property type="match status" value="1"/>
</dbReference>
<keyword evidence="2" id="KW-1185">Reference proteome</keyword>
<name>A0A177EE06_9MICR</name>
<evidence type="ECO:0000313" key="1">
    <source>
        <dbReference type="EMBL" id="OAG29946.1"/>
    </source>
</evidence>
<dbReference type="STRING" id="1805483.A0A177EE06"/>
<sequence length="268" mass="30045">MLIALLEKNEPASVLGELWYVVTTPKHRASEIIKRLSVHFSNKPDSLKRIRSRETELDILLFPESVGTPEQLSILKNLLPTLAATPPTLAVLEVVREVPAEECANSPSTRKECLGPRWPFISRPVLKETLSEELENIVTELSKQKMITTNTILGDECADHATFLDGPRHASFFISSHAPVLGHPILQMIRTVSKSTEGYLCTDKAVMLSKEPCLVCGMALTHARIKSVFVHNGASTDRPYTKHYIHRLPLLNHRYSVWMVDTSPQPRP</sequence>
<dbReference type="GeneID" id="93647843"/>
<accession>A0A177EE06</accession>
<comment type="caution">
    <text evidence="1">The sequence shown here is derived from an EMBL/GenBank/DDBJ whole genome shotgun (WGS) entry which is preliminary data.</text>
</comment>